<comment type="caution">
    <text evidence="1">The sequence shown here is derived from an EMBL/GenBank/DDBJ whole genome shotgun (WGS) entry which is preliminary data.</text>
</comment>
<keyword evidence="2" id="KW-1185">Reference proteome</keyword>
<dbReference type="EMBL" id="CM056744">
    <property type="protein sequence ID" value="KAJ8665343.1"/>
    <property type="molecule type" value="Genomic_DNA"/>
</dbReference>
<evidence type="ECO:0000313" key="1">
    <source>
        <dbReference type="EMBL" id="KAJ8665343.1"/>
    </source>
</evidence>
<reference evidence="1" key="1">
    <citation type="submission" date="2023-04" db="EMBL/GenBank/DDBJ databases">
        <title>A chromosome-level genome assembly of the parasitoid wasp Eretmocerus hayati.</title>
        <authorList>
            <person name="Zhong Y."/>
            <person name="Liu S."/>
            <person name="Liu Y."/>
        </authorList>
    </citation>
    <scope>NUCLEOTIDE SEQUENCE</scope>
    <source>
        <strain evidence="1">ZJU_SS_LIU_2023</strain>
    </source>
</reference>
<accession>A0ACC2N3R2</accession>
<sequence>MPHKFETGIRGSKDDERIIGGESANIQDYPYQVSMRWTYGVPKPTHFCGGAIVSKNHIVTAAHCVEDKMSPSSLKYMKIYAGTSRSDTVGQGNVYNVKKITIHPSYRGSSNTYLNDIAIITVNEPIVFNEYQQKVQLPSKDVQTGVEAVITGWGLTHPSYNQLAKQLQKTSSRLVASSQCQRKFPLALRNIQVCAVQKRGVGVCSGDSGGPLVSNGTLVGIASFVIECGKGYPDVYTNVFPHSEFLKSTIF</sequence>
<proteinExistence type="predicted"/>
<protein>
    <submittedName>
        <fullName evidence="1">Uncharacterized protein</fullName>
    </submittedName>
</protein>
<organism evidence="1 2">
    <name type="scientific">Eretmocerus hayati</name>
    <dbReference type="NCBI Taxonomy" id="131215"/>
    <lineage>
        <taxon>Eukaryota</taxon>
        <taxon>Metazoa</taxon>
        <taxon>Ecdysozoa</taxon>
        <taxon>Arthropoda</taxon>
        <taxon>Hexapoda</taxon>
        <taxon>Insecta</taxon>
        <taxon>Pterygota</taxon>
        <taxon>Neoptera</taxon>
        <taxon>Endopterygota</taxon>
        <taxon>Hymenoptera</taxon>
        <taxon>Apocrita</taxon>
        <taxon>Proctotrupomorpha</taxon>
        <taxon>Chalcidoidea</taxon>
        <taxon>Aphelinidae</taxon>
        <taxon>Aphelininae</taxon>
        <taxon>Eretmocerus</taxon>
    </lineage>
</organism>
<evidence type="ECO:0000313" key="2">
    <source>
        <dbReference type="Proteomes" id="UP001239111"/>
    </source>
</evidence>
<dbReference type="Proteomes" id="UP001239111">
    <property type="component" value="Chromosome 4"/>
</dbReference>
<name>A0ACC2N3R2_9HYME</name>
<gene>
    <name evidence="1" type="ORF">QAD02_007005</name>
</gene>